<gene>
    <name evidence="5" type="ORF">DWW10_00385</name>
</gene>
<dbReference type="InterPro" id="IPR036962">
    <property type="entry name" value="Glyco_hydro_3_N_sf"/>
</dbReference>
<protein>
    <submittedName>
        <fullName evidence="5">Glycoside hydrolase family 3 protein</fullName>
    </submittedName>
</protein>
<dbReference type="InterPro" id="IPR013783">
    <property type="entry name" value="Ig-like_fold"/>
</dbReference>
<dbReference type="GO" id="GO:0009044">
    <property type="term" value="F:xylan 1,4-beta-xylosidase activity"/>
    <property type="evidence" value="ECO:0007669"/>
    <property type="project" value="InterPro"/>
</dbReference>
<dbReference type="InterPro" id="IPR037524">
    <property type="entry name" value="PA14/GLEYA"/>
</dbReference>
<dbReference type="Pfam" id="PF07691">
    <property type="entry name" value="PA14"/>
    <property type="match status" value="1"/>
</dbReference>
<name>A0A412YL61_9BACE</name>
<accession>A0A412YL61</accession>
<dbReference type="AlphaFoldDB" id="A0A412YL61"/>
<dbReference type="GO" id="GO:0031222">
    <property type="term" value="P:arabinan catabolic process"/>
    <property type="evidence" value="ECO:0007669"/>
    <property type="project" value="TreeGrafter"/>
</dbReference>
<dbReference type="Proteomes" id="UP000283850">
    <property type="component" value="Unassembled WGS sequence"/>
</dbReference>
<evidence type="ECO:0000256" key="2">
    <source>
        <dbReference type="ARBA" id="ARBA00022729"/>
    </source>
</evidence>
<dbReference type="SMART" id="SM01217">
    <property type="entry name" value="Fn3_like"/>
    <property type="match status" value="1"/>
</dbReference>
<dbReference type="InterPro" id="IPR017853">
    <property type="entry name" value="GH"/>
</dbReference>
<dbReference type="InterPro" id="IPR011658">
    <property type="entry name" value="PA14_dom"/>
</dbReference>
<dbReference type="EMBL" id="QRZF01000001">
    <property type="protein sequence ID" value="RGV58139.1"/>
    <property type="molecule type" value="Genomic_DNA"/>
</dbReference>
<dbReference type="InterPro" id="IPR036881">
    <property type="entry name" value="Glyco_hydro_3_C_sf"/>
</dbReference>
<reference evidence="5 6" key="1">
    <citation type="submission" date="2018-08" db="EMBL/GenBank/DDBJ databases">
        <title>A genome reference for cultivated species of the human gut microbiota.</title>
        <authorList>
            <person name="Zou Y."/>
            <person name="Xue W."/>
            <person name="Luo G."/>
        </authorList>
    </citation>
    <scope>NUCLEOTIDE SEQUENCE [LARGE SCALE GENOMIC DNA]</scope>
    <source>
        <strain evidence="5 6">AF14-32</strain>
    </source>
</reference>
<evidence type="ECO:0000256" key="1">
    <source>
        <dbReference type="ARBA" id="ARBA00005336"/>
    </source>
</evidence>
<dbReference type="InterPro" id="IPR001764">
    <property type="entry name" value="Glyco_hydro_3_N"/>
</dbReference>
<dbReference type="InterPro" id="IPR002772">
    <property type="entry name" value="Glyco_hydro_3_C"/>
</dbReference>
<dbReference type="SUPFAM" id="SSF51445">
    <property type="entry name" value="(Trans)glycosidases"/>
    <property type="match status" value="1"/>
</dbReference>
<dbReference type="Pfam" id="PF14310">
    <property type="entry name" value="Fn3-like"/>
    <property type="match status" value="1"/>
</dbReference>
<dbReference type="SUPFAM" id="SSF56988">
    <property type="entry name" value="Anthrax protective antigen"/>
    <property type="match status" value="1"/>
</dbReference>
<organism evidence="5 6">
    <name type="scientific">Bacteroides intestinalis</name>
    <dbReference type="NCBI Taxonomy" id="329854"/>
    <lineage>
        <taxon>Bacteria</taxon>
        <taxon>Pseudomonadati</taxon>
        <taxon>Bacteroidota</taxon>
        <taxon>Bacteroidia</taxon>
        <taxon>Bacteroidales</taxon>
        <taxon>Bacteroidaceae</taxon>
        <taxon>Bacteroides</taxon>
    </lineage>
</organism>
<comment type="similarity">
    <text evidence="1">Belongs to the glycosyl hydrolase 3 family.</text>
</comment>
<dbReference type="PANTHER" id="PTHR42721">
    <property type="entry name" value="SUGAR HYDROLASE-RELATED"/>
    <property type="match status" value="1"/>
</dbReference>
<evidence type="ECO:0000259" key="4">
    <source>
        <dbReference type="PROSITE" id="PS51820"/>
    </source>
</evidence>
<dbReference type="GO" id="GO:0045493">
    <property type="term" value="P:xylan catabolic process"/>
    <property type="evidence" value="ECO:0007669"/>
    <property type="project" value="InterPro"/>
</dbReference>
<dbReference type="Gene3D" id="2.60.40.10">
    <property type="entry name" value="Immunoglobulins"/>
    <property type="match status" value="1"/>
</dbReference>
<dbReference type="Pfam" id="PF00933">
    <property type="entry name" value="Glyco_hydro_3"/>
    <property type="match status" value="1"/>
</dbReference>
<dbReference type="RefSeq" id="WP_118420617.1">
    <property type="nucleotide sequence ID" value="NZ_QRZF01000001.1"/>
</dbReference>
<keyword evidence="2" id="KW-0732">Signal</keyword>
<keyword evidence="3 5" id="KW-0378">Hydrolase</keyword>
<dbReference type="SMART" id="SM00758">
    <property type="entry name" value="PA14"/>
    <property type="match status" value="1"/>
</dbReference>
<proteinExistence type="inferred from homology"/>
<feature type="domain" description="PA14" evidence="4">
    <location>
        <begin position="467"/>
        <end position="610"/>
    </location>
</feature>
<evidence type="ECO:0000256" key="3">
    <source>
        <dbReference type="ARBA" id="ARBA00022801"/>
    </source>
</evidence>
<dbReference type="Gene3D" id="3.20.20.300">
    <property type="entry name" value="Glycoside hydrolase, family 3, N-terminal domain"/>
    <property type="match status" value="1"/>
</dbReference>
<dbReference type="PROSITE" id="PS51820">
    <property type="entry name" value="PA14"/>
    <property type="match status" value="1"/>
</dbReference>
<dbReference type="SUPFAM" id="SSF52279">
    <property type="entry name" value="Beta-D-glucan exohydrolase, C-terminal domain"/>
    <property type="match status" value="1"/>
</dbReference>
<evidence type="ECO:0000313" key="6">
    <source>
        <dbReference type="Proteomes" id="UP000283850"/>
    </source>
</evidence>
<dbReference type="GO" id="GO:0046556">
    <property type="term" value="F:alpha-L-arabinofuranosidase activity"/>
    <property type="evidence" value="ECO:0007669"/>
    <property type="project" value="TreeGrafter"/>
</dbReference>
<dbReference type="PRINTS" id="PR00133">
    <property type="entry name" value="GLHYDRLASE3"/>
</dbReference>
<evidence type="ECO:0000313" key="5">
    <source>
        <dbReference type="EMBL" id="RGV58139.1"/>
    </source>
</evidence>
<dbReference type="InterPro" id="IPR026891">
    <property type="entry name" value="Fn3-like"/>
</dbReference>
<dbReference type="Pfam" id="PF01915">
    <property type="entry name" value="Glyco_hydro_3_C"/>
    <property type="match status" value="1"/>
</dbReference>
<sequence length="865" mass="95670">MQARKYLLVGAFILVNISLKAQDNGGCDDCPAFNASGKVEVRGIKERIIGDLSQPISVRVENLISKMTLEEKVAQLSNETDSIPRLNLPSYNYWNECLHGVARAGEVTVFPQAINLASTWDTLLIKKVASAISTEARLKYLEIGKGLTYWSPTINMARDPRWGRNEETYGEDPYLTSRLGVAFVKGLQGDHPDYLKTVATIKHFVANNQENDRFSSSSQIPTKQLYEYYFPAYEACVKEADAQSVMTAYNAFNGVAPSGSTWLLGDVLRKEWGFGGFVVSDCGAIGVMNWQHRVVNSLEEAAALGINSGCDLECGGTYREKLVAAVKMGLVSEQAIDKALNRVLTARFKLGEFDPIELVPYNHYDKKLLAGEKFGKLAYEAAVKSIVLLKNDNDFLPVDKKKIRSVAIVGPFADNNYLGGYSGKPVHNVSLLQGVKDLVGKKVKVSYMEGTSVISPVGSEYLVASDGVSQGLTADYISGHSLSDIPLFSRIDKTVGFDWGDGTPDERLTKNNYSVRWSGYLKAPVSGKHTIGMYADGGVRIWLNDRLVLDKWNARGLQFYSVEASFEAGRKMPVKIEYINKTGAAACMLVSDFGNSDQIDKVKEFVSGADLVLVALGNDEKLARENRDLPSIYLPMTQELLLKEIYKVNPRTALILHTGNPLTSKWAAEHVPAILQAWYPGQEGGKALAGILFGSENPSGKLPMTIYESEEQLPDILDYDIWKGRTYQYLSSKPLYGFGHGLSYSNFEYTHLQSDDVVRQDGTLQCSIEIKNISDVAGEEVVQVYISRENTPVYTFPLKKLVAFARVDLKPGENKTVTFTIAPRQLSIWQEGIWKMLPGKYSLFVGGGQEGLSKGINRNFEIKVE</sequence>
<dbReference type="PANTHER" id="PTHR42721:SF3">
    <property type="entry name" value="BETA-D-XYLOSIDASE 5-RELATED"/>
    <property type="match status" value="1"/>
</dbReference>
<dbReference type="InterPro" id="IPR044993">
    <property type="entry name" value="BXL"/>
</dbReference>
<dbReference type="Gene3D" id="3.40.50.1700">
    <property type="entry name" value="Glycoside hydrolase family 3 C-terminal domain"/>
    <property type="match status" value="2"/>
</dbReference>
<comment type="caution">
    <text evidence="5">The sequence shown here is derived from an EMBL/GenBank/DDBJ whole genome shotgun (WGS) entry which is preliminary data.</text>
</comment>